<dbReference type="Proteomes" id="UP001162780">
    <property type="component" value="Chromosome"/>
</dbReference>
<gene>
    <name evidence="1" type="ORF">NM686_010955</name>
</gene>
<reference evidence="1" key="1">
    <citation type="submission" date="2022-11" db="EMBL/GenBank/DDBJ databases">
        <title>Methylomonas rapida sp. nov., Carotenoid-Producing Obligate Methanotrophs with High Growth Characteristics and Biotechnological Potential.</title>
        <authorList>
            <person name="Tikhonova E.N."/>
            <person name="Suleimanov R.Z."/>
            <person name="Miroshnikov K."/>
            <person name="Oshkin I.Y."/>
            <person name="Belova S.E."/>
            <person name="Danilova O.V."/>
            <person name="Ashikhmin A."/>
            <person name="Konopkin A."/>
            <person name="But S.Y."/>
            <person name="Khmelenina V.N."/>
            <person name="Kuznetsov N."/>
            <person name="Pimenov N.V."/>
            <person name="Dedysh S.N."/>
        </authorList>
    </citation>
    <scope>NUCLEOTIDE SEQUENCE</scope>
    <source>
        <strain evidence="1">MP1</strain>
    </source>
</reference>
<evidence type="ECO:0000313" key="2">
    <source>
        <dbReference type="Proteomes" id="UP001162780"/>
    </source>
</evidence>
<organism evidence="1 2">
    <name type="scientific">Methylomonas rapida</name>
    <dbReference type="NCBI Taxonomy" id="2963939"/>
    <lineage>
        <taxon>Bacteria</taxon>
        <taxon>Pseudomonadati</taxon>
        <taxon>Pseudomonadota</taxon>
        <taxon>Gammaproteobacteria</taxon>
        <taxon>Methylococcales</taxon>
        <taxon>Methylococcaceae</taxon>
        <taxon>Methylomonas</taxon>
    </lineage>
</organism>
<dbReference type="Gene3D" id="1.10.1220.10">
    <property type="entry name" value="Met repressor-like"/>
    <property type="match status" value="1"/>
</dbReference>
<dbReference type="SUPFAM" id="SSF47598">
    <property type="entry name" value="Ribbon-helix-helix"/>
    <property type="match status" value="1"/>
</dbReference>
<name>A0ABY7GER6_9GAMM</name>
<dbReference type="InterPro" id="IPR010985">
    <property type="entry name" value="Ribbon_hlx_hlx"/>
</dbReference>
<proteinExistence type="predicted"/>
<dbReference type="InterPro" id="IPR013321">
    <property type="entry name" value="Arc_rbn_hlx_hlx"/>
</dbReference>
<evidence type="ECO:0000313" key="1">
    <source>
        <dbReference type="EMBL" id="WAR42921.1"/>
    </source>
</evidence>
<sequence length="111" mass="11930">MINQMMIAGVKAVITYDSDLELFRGEFVGLSGSADFYAADVAGLKREGEISLRVYLEACQESGIEPFKAFSGKFNVRIPADLHASIVSAAAAQGKSINQWIGEALSREVNA</sequence>
<dbReference type="Pfam" id="PF05534">
    <property type="entry name" value="HicB"/>
    <property type="match status" value="1"/>
</dbReference>
<dbReference type="EMBL" id="CP113517">
    <property type="protein sequence ID" value="WAR42921.1"/>
    <property type="molecule type" value="Genomic_DNA"/>
</dbReference>
<dbReference type="RefSeq" id="WP_255187904.1">
    <property type="nucleotide sequence ID" value="NZ_CP113517.1"/>
</dbReference>
<keyword evidence="2" id="KW-1185">Reference proteome</keyword>
<dbReference type="InterPro" id="IPR008651">
    <property type="entry name" value="Uncharacterised_HicB"/>
</dbReference>
<accession>A0ABY7GER6</accession>
<protein>
    <submittedName>
        <fullName evidence="1">Type II toxin-antitoxin system HicB family antitoxin</fullName>
    </submittedName>
</protein>